<feature type="region of interest" description="Disordered" evidence="7">
    <location>
        <begin position="1"/>
        <end position="29"/>
    </location>
</feature>
<dbReference type="SMART" id="SM00380">
    <property type="entry name" value="AP2"/>
    <property type="match status" value="1"/>
</dbReference>
<keyword evidence="4" id="KW-0238">DNA-binding</keyword>
<evidence type="ECO:0000256" key="7">
    <source>
        <dbReference type="SAM" id="MobiDB-lite"/>
    </source>
</evidence>
<dbReference type="Gene3D" id="3.30.730.10">
    <property type="entry name" value="AP2/ERF domain"/>
    <property type="match status" value="1"/>
</dbReference>
<dbReference type="CDD" id="cd00018">
    <property type="entry name" value="AP2"/>
    <property type="match status" value="1"/>
</dbReference>
<dbReference type="AlphaFoldDB" id="A0AA88VTC0"/>
<dbReference type="EMBL" id="JAVXUP010001169">
    <property type="protein sequence ID" value="KAK3015056.1"/>
    <property type="molecule type" value="Genomic_DNA"/>
</dbReference>
<keyword evidence="6" id="KW-0539">Nucleus</keyword>
<feature type="compositionally biased region" description="Polar residues" evidence="7">
    <location>
        <begin position="187"/>
        <end position="204"/>
    </location>
</feature>
<accession>A0AA88VTC0</accession>
<name>A0AA88VTC0_9ASTE</name>
<dbReference type="GO" id="GO:0003700">
    <property type="term" value="F:DNA-binding transcription factor activity"/>
    <property type="evidence" value="ECO:0007669"/>
    <property type="project" value="InterPro"/>
</dbReference>
<dbReference type="Pfam" id="PF00847">
    <property type="entry name" value="AP2"/>
    <property type="match status" value="1"/>
</dbReference>
<dbReference type="PROSITE" id="PS51032">
    <property type="entry name" value="AP2_ERF"/>
    <property type="match status" value="1"/>
</dbReference>
<evidence type="ECO:0000256" key="5">
    <source>
        <dbReference type="ARBA" id="ARBA00023163"/>
    </source>
</evidence>
<gene>
    <name evidence="9" type="ORF">RJ639_005581</name>
</gene>
<evidence type="ECO:0000313" key="10">
    <source>
        <dbReference type="Proteomes" id="UP001188597"/>
    </source>
</evidence>
<dbReference type="PANTHER" id="PTHR31190:SF181">
    <property type="entry name" value="OS02G0764700 PROTEIN"/>
    <property type="match status" value="1"/>
</dbReference>
<keyword evidence="3" id="KW-0805">Transcription regulation</keyword>
<dbReference type="InterPro" id="IPR036955">
    <property type="entry name" value="AP2/ERF_dom_sf"/>
</dbReference>
<protein>
    <recommendedName>
        <fullName evidence="8">AP2/ERF domain-containing protein</fullName>
    </recommendedName>
</protein>
<evidence type="ECO:0000259" key="8">
    <source>
        <dbReference type="PROSITE" id="PS51032"/>
    </source>
</evidence>
<feature type="region of interest" description="Disordered" evidence="7">
    <location>
        <begin position="187"/>
        <end position="210"/>
    </location>
</feature>
<sequence length="262" mass="29060">MHSASKRARFDTTTTTANSPSPPPPPARLTTEQEASIMVAALRNVITGGAAMDSSHEFRLFPAAECATTSPGARPLFPIAEPETCQFCRISGCLGCNFFSPSVEEKKSNYGVVVRKKKKNYRGVRQRPWGKWAAEIRDPRKAARVWLGTFETAEAAARAYDKAAIEFRGPRAKLNFGFADYALTQQQTSQDRPAQLKQGNSRKSSGVKAELEMEMEMEKGKSNEKEFWEMLGDDVIKEWMMMMDFNNGDNSSDSASGNVHSI</sequence>
<organism evidence="9 10">
    <name type="scientific">Escallonia herrerae</name>
    <dbReference type="NCBI Taxonomy" id="1293975"/>
    <lineage>
        <taxon>Eukaryota</taxon>
        <taxon>Viridiplantae</taxon>
        <taxon>Streptophyta</taxon>
        <taxon>Embryophyta</taxon>
        <taxon>Tracheophyta</taxon>
        <taxon>Spermatophyta</taxon>
        <taxon>Magnoliopsida</taxon>
        <taxon>eudicotyledons</taxon>
        <taxon>Gunneridae</taxon>
        <taxon>Pentapetalae</taxon>
        <taxon>asterids</taxon>
        <taxon>campanulids</taxon>
        <taxon>Escalloniales</taxon>
        <taxon>Escalloniaceae</taxon>
        <taxon>Escallonia</taxon>
    </lineage>
</organism>
<keyword evidence="5" id="KW-0804">Transcription</keyword>
<reference evidence="9" key="1">
    <citation type="submission" date="2022-12" db="EMBL/GenBank/DDBJ databases">
        <title>Draft genome assemblies for two species of Escallonia (Escalloniales).</title>
        <authorList>
            <person name="Chanderbali A."/>
            <person name="Dervinis C."/>
            <person name="Anghel I."/>
            <person name="Soltis D."/>
            <person name="Soltis P."/>
            <person name="Zapata F."/>
        </authorList>
    </citation>
    <scope>NUCLEOTIDE SEQUENCE</scope>
    <source>
        <strain evidence="9">UCBG64.0493</strain>
        <tissue evidence="9">Leaf</tissue>
    </source>
</reference>
<keyword evidence="10" id="KW-1185">Reference proteome</keyword>
<keyword evidence="2" id="KW-0611">Plant defense</keyword>
<comment type="subcellular location">
    <subcellularLocation>
        <location evidence="1">Nucleus</location>
    </subcellularLocation>
</comment>
<dbReference type="Proteomes" id="UP001188597">
    <property type="component" value="Unassembled WGS sequence"/>
</dbReference>
<dbReference type="FunFam" id="3.30.730.10:FF:000001">
    <property type="entry name" value="Ethylene-responsive transcription factor 2"/>
    <property type="match status" value="1"/>
</dbReference>
<dbReference type="InterPro" id="IPR001471">
    <property type="entry name" value="AP2/ERF_dom"/>
</dbReference>
<dbReference type="GO" id="GO:0006952">
    <property type="term" value="P:defense response"/>
    <property type="evidence" value="ECO:0007669"/>
    <property type="project" value="UniProtKB-KW"/>
</dbReference>
<dbReference type="InterPro" id="IPR044808">
    <property type="entry name" value="ERF_plant"/>
</dbReference>
<evidence type="ECO:0000256" key="3">
    <source>
        <dbReference type="ARBA" id="ARBA00023015"/>
    </source>
</evidence>
<dbReference type="PRINTS" id="PR00367">
    <property type="entry name" value="ETHRSPELEMNT"/>
</dbReference>
<evidence type="ECO:0000256" key="6">
    <source>
        <dbReference type="ARBA" id="ARBA00023242"/>
    </source>
</evidence>
<dbReference type="PANTHER" id="PTHR31190">
    <property type="entry name" value="DNA-BINDING DOMAIN"/>
    <property type="match status" value="1"/>
</dbReference>
<comment type="caution">
    <text evidence="9">The sequence shown here is derived from an EMBL/GenBank/DDBJ whole genome shotgun (WGS) entry which is preliminary data.</text>
</comment>
<dbReference type="InterPro" id="IPR016177">
    <property type="entry name" value="DNA-bd_dom_sf"/>
</dbReference>
<dbReference type="GO" id="GO:0009873">
    <property type="term" value="P:ethylene-activated signaling pathway"/>
    <property type="evidence" value="ECO:0007669"/>
    <property type="project" value="InterPro"/>
</dbReference>
<evidence type="ECO:0000256" key="2">
    <source>
        <dbReference type="ARBA" id="ARBA00022821"/>
    </source>
</evidence>
<dbReference type="GO" id="GO:0003677">
    <property type="term" value="F:DNA binding"/>
    <property type="evidence" value="ECO:0007669"/>
    <property type="project" value="UniProtKB-KW"/>
</dbReference>
<evidence type="ECO:0000256" key="1">
    <source>
        <dbReference type="ARBA" id="ARBA00004123"/>
    </source>
</evidence>
<feature type="domain" description="AP2/ERF" evidence="8">
    <location>
        <begin position="120"/>
        <end position="177"/>
    </location>
</feature>
<dbReference type="SUPFAM" id="SSF54171">
    <property type="entry name" value="DNA-binding domain"/>
    <property type="match status" value="1"/>
</dbReference>
<evidence type="ECO:0000313" key="9">
    <source>
        <dbReference type="EMBL" id="KAK3015056.1"/>
    </source>
</evidence>
<evidence type="ECO:0000256" key="4">
    <source>
        <dbReference type="ARBA" id="ARBA00023125"/>
    </source>
</evidence>
<proteinExistence type="predicted"/>
<dbReference type="GO" id="GO:0005634">
    <property type="term" value="C:nucleus"/>
    <property type="evidence" value="ECO:0007669"/>
    <property type="project" value="UniProtKB-SubCell"/>
</dbReference>